<keyword evidence="3" id="KW-1185">Reference proteome</keyword>
<sequence length="68" mass="7324">MIESSNLVSPEGASVGPFEIKSPITSTPGCPKSPEIVRMNWGSITIGTEISGVTVSKKLFRFFDRPIV</sequence>
<accession>A0A3S5A140</accession>
<organism evidence="2 3">
    <name type="scientific">Protopolystoma xenopodis</name>
    <dbReference type="NCBI Taxonomy" id="117903"/>
    <lineage>
        <taxon>Eukaryota</taxon>
        <taxon>Metazoa</taxon>
        <taxon>Spiralia</taxon>
        <taxon>Lophotrochozoa</taxon>
        <taxon>Platyhelminthes</taxon>
        <taxon>Monogenea</taxon>
        <taxon>Polyopisthocotylea</taxon>
        <taxon>Polystomatidea</taxon>
        <taxon>Polystomatidae</taxon>
        <taxon>Protopolystoma</taxon>
    </lineage>
</organism>
<evidence type="ECO:0000256" key="1">
    <source>
        <dbReference type="SAM" id="MobiDB-lite"/>
    </source>
</evidence>
<dbReference type="EMBL" id="CAAALY010005565">
    <property type="protein sequence ID" value="VEL09145.1"/>
    <property type="molecule type" value="Genomic_DNA"/>
</dbReference>
<name>A0A3S5A140_9PLAT</name>
<gene>
    <name evidence="2" type="ORF">PXEA_LOCUS2585</name>
</gene>
<reference evidence="2" key="1">
    <citation type="submission" date="2018-11" db="EMBL/GenBank/DDBJ databases">
        <authorList>
            <consortium name="Pathogen Informatics"/>
        </authorList>
    </citation>
    <scope>NUCLEOTIDE SEQUENCE</scope>
</reference>
<evidence type="ECO:0000313" key="3">
    <source>
        <dbReference type="Proteomes" id="UP000784294"/>
    </source>
</evidence>
<dbReference type="Proteomes" id="UP000784294">
    <property type="component" value="Unassembled WGS sequence"/>
</dbReference>
<comment type="caution">
    <text evidence="2">The sequence shown here is derived from an EMBL/GenBank/DDBJ whole genome shotgun (WGS) entry which is preliminary data.</text>
</comment>
<protein>
    <submittedName>
        <fullName evidence="2">Uncharacterized protein</fullName>
    </submittedName>
</protein>
<evidence type="ECO:0000313" key="2">
    <source>
        <dbReference type="EMBL" id="VEL09145.1"/>
    </source>
</evidence>
<proteinExistence type="predicted"/>
<dbReference type="AlphaFoldDB" id="A0A3S5A140"/>
<feature type="region of interest" description="Disordered" evidence="1">
    <location>
        <begin position="1"/>
        <end position="31"/>
    </location>
</feature>